<dbReference type="SUPFAM" id="SSF117281">
    <property type="entry name" value="Kelch motif"/>
    <property type="match status" value="2"/>
</dbReference>
<dbReference type="AlphaFoldDB" id="A0A2R5GKC9"/>
<dbReference type="PANTHER" id="PTHR46093:SF3">
    <property type="entry name" value="ACYL-COA-BINDING DOMAIN-CONTAINING PROTEIN 4"/>
    <property type="match status" value="1"/>
</dbReference>
<dbReference type="InterPro" id="IPR011990">
    <property type="entry name" value="TPR-like_helical_dom_sf"/>
</dbReference>
<dbReference type="EMBL" id="BEYU01000095">
    <property type="protein sequence ID" value="GBG31337.1"/>
    <property type="molecule type" value="Genomic_DNA"/>
</dbReference>
<comment type="caution">
    <text evidence="3">The sequence shown here is derived from an EMBL/GenBank/DDBJ whole genome shotgun (WGS) entry which is preliminary data.</text>
</comment>
<name>A0A2R5GKC9_9STRA</name>
<evidence type="ECO:0000256" key="2">
    <source>
        <dbReference type="ARBA" id="ARBA00022737"/>
    </source>
</evidence>
<dbReference type="Gene3D" id="1.25.40.10">
    <property type="entry name" value="Tetratricopeptide repeat domain"/>
    <property type="match status" value="1"/>
</dbReference>
<reference evidence="3 4" key="1">
    <citation type="submission" date="2017-12" db="EMBL/GenBank/DDBJ databases">
        <title>Sequencing, de novo assembly and annotation of complete genome of a new Thraustochytrid species, strain FCC1311.</title>
        <authorList>
            <person name="Sedici K."/>
            <person name="Godart F."/>
            <person name="Aiese Cigliano R."/>
            <person name="Sanseverino W."/>
            <person name="Barakat M."/>
            <person name="Ortet P."/>
            <person name="Marechal E."/>
            <person name="Cagnac O."/>
            <person name="Amato A."/>
        </authorList>
    </citation>
    <scope>NUCLEOTIDE SEQUENCE [LARGE SCALE GENOMIC DNA]</scope>
</reference>
<sequence length="637" mass="68834">MNIYVEEVPASAEEDNKHDVQDAQMLREYDTIEEAQAAEAHLAQTRAENCEKPARDNCDVDASRKVSLQGGGELQDLKFETCSLGDPSQWMAQERLRIMPTSIQTASTSTRTPGPAARGGAQLVRLGDDVVLFGGASRDGTHYGDLWKLAVSGNGAKDASAVSKKRPNAWTDLSKSIKGSAPAPRCGHAATAQGDARMVIFGGLDASCGHVFNDVHILTKTICSKTGKDEWTWHAPTLVGVPPTPRTETCAVGLGNKIIYFGGSSPHSGVFRDMHVLHLDASSQTGRWSTVRCEGRCPLARELAACVLLQPTAPHSTNNDADADVNLQNARALQHYGEYLMTDAVLAQATRPENKQVPSAEAQSRANDLRNKGNRKYVSGELDAAHELYAKGIEADGSDARLFGNRSAVRLALDDPQGALQDALAAVRLDSQWGKAYYREAMALIALERYQEAVAPLQSAVELASSEKERDGMLRASHELQRDHLAQGPDAENLTPVFPHNQDLVLCVHGGKGADGVLRDLQFFDLHSARWFSPAQETPFPRCGHTMWKANDRLFVFGGWDGGVHVSGEVQSVDPLTGMWSECAMATESQVAARFSHASCSVASEALVFGGVSFQSDLADVLEFRVGDDSTREELSA</sequence>
<organism evidence="3 4">
    <name type="scientific">Hondaea fermentalgiana</name>
    <dbReference type="NCBI Taxonomy" id="2315210"/>
    <lineage>
        <taxon>Eukaryota</taxon>
        <taxon>Sar</taxon>
        <taxon>Stramenopiles</taxon>
        <taxon>Bigyra</taxon>
        <taxon>Labyrinthulomycetes</taxon>
        <taxon>Thraustochytrida</taxon>
        <taxon>Thraustochytriidae</taxon>
        <taxon>Hondaea</taxon>
    </lineage>
</organism>
<gene>
    <name evidence="3" type="ORF">FCC1311_075612</name>
</gene>
<keyword evidence="1" id="KW-0880">Kelch repeat</keyword>
<protein>
    <submittedName>
        <fullName evidence="3">Kelch domain-containing protein 1</fullName>
    </submittedName>
</protein>
<evidence type="ECO:0000256" key="1">
    <source>
        <dbReference type="ARBA" id="ARBA00022441"/>
    </source>
</evidence>
<dbReference type="InterPro" id="IPR015915">
    <property type="entry name" value="Kelch-typ_b-propeller"/>
</dbReference>
<dbReference type="Proteomes" id="UP000241890">
    <property type="component" value="Unassembled WGS sequence"/>
</dbReference>
<keyword evidence="2" id="KW-0677">Repeat</keyword>
<dbReference type="InterPro" id="IPR019734">
    <property type="entry name" value="TPR_rpt"/>
</dbReference>
<keyword evidence="4" id="KW-1185">Reference proteome</keyword>
<dbReference type="OrthoDB" id="61240at2759"/>
<dbReference type="SMART" id="SM00028">
    <property type="entry name" value="TPR"/>
    <property type="match status" value="3"/>
</dbReference>
<dbReference type="Pfam" id="PF24681">
    <property type="entry name" value="Kelch_KLHDC2_KLHL20_DRC7"/>
    <property type="match status" value="2"/>
</dbReference>
<dbReference type="PANTHER" id="PTHR46093">
    <property type="entry name" value="ACYL-COA-BINDING DOMAIN-CONTAINING PROTEIN 5"/>
    <property type="match status" value="1"/>
</dbReference>
<dbReference type="Gene3D" id="2.120.10.80">
    <property type="entry name" value="Kelch-type beta propeller"/>
    <property type="match status" value="2"/>
</dbReference>
<dbReference type="SUPFAM" id="SSF48452">
    <property type="entry name" value="TPR-like"/>
    <property type="match status" value="1"/>
</dbReference>
<dbReference type="InParanoid" id="A0A2R5GKC9"/>
<evidence type="ECO:0000313" key="3">
    <source>
        <dbReference type="EMBL" id="GBG31337.1"/>
    </source>
</evidence>
<proteinExistence type="predicted"/>
<evidence type="ECO:0000313" key="4">
    <source>
        <dbReference type="Proteomes" id="UP000241890"/>
    </source>
</evidence>
<accession>A0A2R5GKC9</accession>